<evidence type="ECO:0000256" key="7">
    <source>
        <dbReference type="SAM" id="Phobius"/>
    </source>
</evidence>
<evidence type="ECO:0000256" key="1">
    <source>
        <dbReference type="ARBA" id="ARBA00004141"/>
    </source>
</evidence>
<name>A0A7S1YSF3_9STRA</name>
<dbReference type="PANTHER" id="PTHR31585">
    <property type="entry name" value="FOLATE-BIOPTERIN TRANSPORTER 1, CHLOROPLASTIC"/>
    <property type="match status" value="1"/>
</dbReference>
<evidence type="ECO:0000256" key="6">
    <source>
        <dbReference type="ARBA" id="ARBA00023136"/>
    </source>
</evidence>
<dbReference type="SUPFAM" id="SSF103473">
    <property type="entry name" value="MFS general substrate transporter"/>
    <property type="match status" value="1"/>
</dbReference>
<keyword evidence="5 7" id="KW-1133">Transmembrane helix</keyword>
<feature type="transmembrane region" description="Helical" evidence="7">
    <location>
        <begin position="19"/>
        <end position="37"/>
    </location>
</feature>
<evidence type="ECO:0000313" key="8">
    <source>
        <dbReference type="EMBL" id="CAD9317984.1"/>
    </source>
</evidence>
<protein>
    <submittedName>
        <fullName evidence="8">Uncharacterized protein</fullName>
    </submittedName>
</protein>
<feature type="transmembrane region" description="Helical" evidence="7">
    <location>
        <begin position="318"/>
        <end position="343"/>
    </location>
</feature>
<feature type="transmembrane region" description="Helical" evidence="7">
    <location>
        <begin position="247"/>
        <end position="265"/>
    </location>
</feature>
<dbReference type="AlphaFoldDB" id="A0A7S1YSF3"/>
<evidence type="ECO:0000256" key="4">
    <source>
        <dbReference type="ARBA" id="ARBA00022692"/>
    </source>
</evidence>
<keyword evidence="6 7" id="KW-0472">Membrane</keyword>
<dbReference type="PANTHER" id="PTHR31585:SF5">
    <property type="entry name" value="RNA-BINDING S4 DOMAIN-CONTAINING PROTEIN"/>
    <property type="match status" value="1"/>
</dbReference>
<feature type="transmembrane region" description="Helical" evidence="7">
    <location>
        <begin position="170"/>
        <end position="195"/>
    </location>
</feature>
<feature type="transmembrane region" description="Helical" evidence="7">
    <location>
        <begin position="140"/>
        <end position="158"/>
    </location>
</feature>
<feature type="transmembrane region" description="Helical" evidence="7">
    <location>
        <begin position="207"/>
        <end position="227"/>
    </location>
</feature>
<dbReference type="GO" id="GO:0016020">
    <property type="term" value="C:membrane"/>
    <property type="evidence" value="ECO:0007669"/>
    <property type="project" value="UniProtKB-SubCell"/>
</dbReference>
<keyword evidence="4 7" id="KW-0812">Transmembrane</keyword>
<sequence length="352" mass="38999">MIASPLSTVLYSTSGPDCIVRIMAFLPLCMLPLVYYLKELRVNNADAGSFCSGSDDDDDDELIVLATTKITQPFDNNYMNDTTMNVKSAKEQCHEIWTTVCSRAVWQPMIFVYIYNLLQVGNAAWREYLKSVLHFTSTQLNALLIMAYILLYLGVITYKYFLLTWSWRTVYVLVILLNGVFSALQLCLITGYTFGLSPFVFALGDDAFGDFLEGIQFLPITIMMVHLCPSGSEGASYAMFTTVSNSAINLSVAISTVMLGIWDVSKQTLISGDLSGMMKLTILTTMMQTSAVLFIKLMPNTKDDLAHLHKASYSGSKVGGFTFLAIVLLSILYSIVVAVLNIFKPGWSGESR</sequence>
<evidence type="ECO:0000256" key="3">
    <source>
        <dbReference type="ARBA" id="ARBA00022448"/>
    </source>
</evidence>
<gene>
    <name evidence="8" type="ORF">DBRI1063_LOCUS4414</name>
</gene>
<proteinExistence type="inferred from homology"/>
<feature type="transmembrane region" description="Helical" evidence="7">
    <location>
        <begin position="277"/>
        <end position="298"/>
    </location>
</feature>
<organism evidence="8">
    <name type="scientific">Ditylum brightwellii</name>
    <dbReference type="NCBI Taxonomy" id="49249"/>
    <lineage>
        <taxon>Eukaryota</taxon>
        <taxon>Sar</taxon>
        <taxon>Stramenopiles</taxon>
        <taxon>Ochrophyta</taxon>
        <taxon>Bacillariophyta</taxon>
        <taxon>Mediophyceae</taxon>
        <taxon>Lithodesmiophycidae</taxon>
        <taxon>Lithodesmiales</taxon>
        <taxon>Lithodesmiaceae</taxon>
        <taxon>Ditylum</taxon>
    </lineage>
</organism>
<evidence type="ECO:0000256" key="2">
    <source>
        <dbReference type="ARBA" id="ARBA00007015"/>
    </source>
</evidence>
<dbReference type="InterPro" id="IPR036259">
    <property type="entry name" value="MFS_trans_sf"/>
</dbReference>
<dbReference type="Pfam" id="PF03092">
    <property type="entry name" value="BT1"/>
    <property type="match status" value="1"/>
</dbReference>
<dbReference type="InterPro" id="IPR039309">
    <property type="entry name" value="BT1"/>
</dbReference>
<comment type="subcellular location">
    <subcellularLocation>
        <location evidence="1">Membrane</location>
        <topology evidence="1">Multi-pass membrane protein</topology>
    </subcellularLocation>
</comment>
<reference evidence="8" key="1">
    <citation type="submission" date="2021-01" db="EMBL/GenBank/DDBJ databases">
        <authorList>
            <person name="Corre E."/>
            <person name="Pelletier E."/>
            <person name="Niang G."/>
            <person name="Scheremetjew M."/>
            <person name="Finn R."/>
            <person name="Kale V."/>
            <person name="Holt S."/>
            <person name="Cochrane G."/>
            <person name="Meng A."/>
            <person name="Brown T."/>
            <person name="Cohen L."/>
        </authorList>
    </citation>
    <scope>NUCLEOTIDE SEQUENCE</scope>
    <source>
        <strain evidence="8">Pop2</strain>
    </source>
</reference>
<evidence type="ECO:0000256" key="5">
    <source>
        <dbReference type="ARBA" id="ARBA00022989"/>
    </source>
</evidence>
<comment type="similarity">
    <text evidence="2">Belongs to the major facilitator superfamily. Folate-biopterin transporter (TC 2.A.71) family.</text>
</comment>
<keyword evidence="3" id="KW-0813">Transport</keyword>
<accession>A0A7S1YSF3</accession>
<dbReference type="EMBL" id="HBGN01006887">
    <property type="protein sequence ID" value="CAD9317984.1"/>
    <property type="molecule type" value="Transcribed_RNA"/>
</dbReference>